<dbReference type="EMBL" id="JBGGTQ010000003">
    <property type="protein sequence ID" value="MEZ0492092.1"/>
    <property type="molecule type" value="Genomic_DNA"/>
</dbReference>
<dbReference type="PANTHER" id="PTHR43194:SF2">
    <property type="entry name" value="PEROXISOMAL MEMBRANE PROTEIN LPX1"/>
    <property type="match status" value="1"/>
</dbReference>
<comment type="caution">
    <text evidence="3">The sequence shown here is derived from an EMBL/GenBank/DDBJ whole genome shotgun (WGS) entry which is preliminary data.</text>
</comment>
<evidence type="ECO:0000256" key="1">
    <source>
        <dbReference type="SAM" id="MobiDB-lite"/>
    </source>
</evidence>
<dbReference type="InterPro" id="IPR000073">
    <property type="entry name" value="AB_hydrolase_1"/>
</dbReference>
<dbReference type="GO" id="GO:0016787">
    <property type="term" value="F:hydrolase activity"/>
    <property type="evidence" value="ECO:0007669"/>
    <property type="project" value="UniProtKB-KW"/>
</dbReference>
<evidence type="ECO:0000259" key="2">
    <source>
        <dbReference type="Pfam" id="PF12697"/>
    </source>
</evidence>
<keyword evidence="4" id="KW-1185">Reference proteome</keyword>
<dbReference type="SUPFAM" id="SSF53474">
    <property type="entry name" value="alpha/beta-Hydrolases"/>
    <property type="match status" value="1"/>
</dbReference>
<organism evidence="3 4">
    <name type="scientific">Kineococcus mangrovi</name>
    <dbReference type="NCBI Taxonomy" id="1660183"/>
    <lineage>
        <taxon>Bacteria</taxon>
        <taxon>Bacillati</taxon>
        <taxon>Actinomycetota</taxon>
        <taxon>Actinomycetes</taxon>
        <taxon>Kineosporiales</taxon>
        <taxon>Kineosporiaceae</taxon>
        <taxon>Kineococcus</taxon>
    </lineage>
</organism>
<feature type="region of interest" description="Disordered" evidence="1">
    <location>
        <begin position="1"/>
        <end position="23"/>
    </location>
</feature>
<dbReference type="Proteomes" id="UP001566476">
    <property type="component" value="Unassembled WGS sequence"/>
</dbReference>
<protein>
    <submittedName>
        <fullName evidence="3">Alpha/beta fold hydrolase</fullName>
    </submittedName>
</protein>
<dbReference type="PANTHER" id="PTHR43194">
    <property type="entry name" value="HYDROLASE ALPHA/BETA FOLD FAMILY"/>
    <property type="match status" value="1"/>
</dbReference>
<dbReference type="Pfam" id="PF12697">
    <property type="entry name" value="Abhydrolase_6"/>
    <property type="match status" value="1"/>
</dbReference>
<evidence type="ECO:0000313" key="3">
    <source>
        <dbReference type="EMBL" id="MEZ0492092.1"/>
    </source>
</evidence>
<dbReference type="Gene3D" id="3.40.50.1820">
    <property type="entry name" value="alpha/beta hydrolase"/>
    <property type="match status" value="1"/>
</dbReference>
<gene>
    <name evidence="3" type="ORF">AB2L28_07560</name>
</gene>
<feature type="domain" description="AB hydrolase-1" evidence="2">
    <location>
        <begin position="34"/>
        <end position="285"/>
    </location>
</feature>
<dbReference type="InterPro" id="IPR029058">
    <property type="entry name" value="AB_hydrolase_fold"/>
</dbReference>
<name>A0ABV4I093_9ACTN</name>
<reference evidence="3 4" key="1">
    <citation type="submission" date="2024-07" db="EMBL/GenBank/DDBJ databases">
        <authorList>
            <person name="Thanompreechachai J."/>
            <person name="Duangmal K."/>
        </authorList>
    </citation>
    <scope>NUCLEOTIDE SEQUENCE [LARGE SCALE GENOMIC DNA]</scope>
    <source>
        <strain evidence="3 4">TBRC 1896</strain>
    </source>
</reference>
<dbReference type="InterPro" id="IPR050228">
    <property type="entry name" value="Carboxylesterase_BioH"/>
</dbReference>
<keyword evidence="3" id="KW-0378">Hydrolase</keyword>
<dbReference type="RefSeq" id="WP_370718139.1">
    <property type="nucleotide sequence ID" value="NZ_JBGGTQ010000003.1"/>
</dbReference>
<sequence>MATASPTSPPTAEHVRSRDGTRIGFLRRGRGPGVVLVQGAMADVHAYRDLAAALSTSHTVVSAERRGRGASPHPYDPGHDIRRDVEDLDAVMAATGVRAVFGLSLGAVITLEAARVLGVVERAVVYEPPFYLGPPPADGIDRAAIARLFADLERGDLPAALIDSLLAAGTAPPLLRRAPRPLARAVAQAVLAADTLRRGPASTSRDLLPGVRFDFHDVAGVEGRIGQYASLTQPVLLLSGTRSPLFLRRAVATLHDLIPQSRRTEFEGLGHDGPWNTGAPTTVAAAVSTFLQHTGAPGAP</sequence>
<accession>A0ABV4I093</accession>
<proteinExistence type="predicted"/>
<evidence type="ECO:0000313" key="4">
    <source>
        <dbReference type="Proteomes" id="UP001566476"/>
    </source>
</evidence>